<keyword evidence="2" id="KW-1185">Reference proteome</keyword>
<proteinExistence type="predicted"/>
<evidence type="ECO:0008006" key="3">
    <source>
        <dbReference type="Google" id="ProtNLM"/>
    </source>
</evidence>
<dbReference type="AlphaFoldDB" id="A0ABD0L3R2"/>
<evidence type="ECO:0000313" key="2">
    <source>
        <dbReference type="Proteomes" id="UP001519460"/>
    </source>
</evidence>
<sequence length="86" mass="9611">MPAEPLQFRQKCGAFVVVFIAFMFRRAEKKVWTCALKLNSHSAGVMVGLHLAQIFCCNLIQLCGDVELNPGPPKSDQMRQTRLGSM</sequence>
<organism evidence="1 2">
    <name type="scientific">Batillaria attramentaria</name>
    <dbReference type="NCBI Taxonomy" id="370345"/>
    <lineage>
        <taxon>Eukaryota</taxon>
        <taxon>Metazoa</taxon>
        <taxon>Spiralia</taxon>
        <taxon>Lophotrochozoa</taxon>
        <taxon>Mollusca</taxon>
        <taxon>Gastropoda</taxon>
        <taxon>Caenogastropoda</taxon>
        <taxon>Sorbeoconcha</taxon>
        <taxon>Cerithioidea</taxon>
        <taxon>Batillariidae</taxon>
        <taxon>Batillaria</taxon>
    </lineage>
</organism>
<accession>A0ABD0L3R2</accession>
<comment type="caution">
    <text evidence="1">The sequence shown here is derived from an EMBL/GenBank/DDBJ whole genome shotgun (WGS) entry which is preliminary data.</text>
</comment>
<name>A0ABD0L3R2_9CAEN</name>
<evidence type="ECO:0000313" key="1">
    <source>
        <dbReference type="EMBL" id="KAK7493933.1"/>
    </source>
</evidence>
<dbReference type="Proteomes" id="UP001519460">
    <property type="component" value="Unassembled WGS sequence"/>
</dbReference>
<protein>
    <recommendedName>
        <fullName evidence="3">Secreted protein</fullName>
    </recommendedName>
</protein>
<reference evidence="1 2" key="1">
    <citation type="journal article" date="2023" name="Sci. Data">
        <title>Genome assembly of the Korean intertidal mud-creeper Batillaria attramentaria.</title>
        <authorList>
            <person name="Patra A.K."/>
            <person name="Ho P.T."/>
            <person name="Jun S."/>
            <person name="Lee S.J."/>
            <person name="Kim Y."/>
            <person name="Won Y.J."/>
        </authorList>
    </citation>
    <scope>NUCLEOTIDE SEQUENCE [LARGE SCALE GENOMIC DNA]</scope>
    <source>
        <strain evidence="1">Wonlab-2016</strain>
    </source>
</reference>
<gene>
    <name evidence="1" type="ORF">BaRGS_00014815</name>
</gene>
<dbReference type="EMBL" id="JACVVK020000088">
    <property type="protein sequence ID" value="KAK7493933.1"/>
    <property type="molecule type" value="Genomic_DNA"/>
</dbReference>